<feature type="transmembrane region" description="Helical" evidence="1">
    <location>
        <begin position="51"/>
        <end position="69"/>
    </location>
</feature>
<dbReference type="EMBL" id="KZ825892">
    <property type="protein sequence ID" value="PYH93470.1"/>
    <property type="molecule type" value="Genomic_DNA"/>
</dbReference>
<keyword evidence="1" id="KW-0472">Membrane</keyword>
<accession>A0A319D869</accession>
<dbReference type="VEuPathDB" id="FungiDB:BO71DRAFT_254778"/>
<protein>
    <submittedName>
        <fullName evidence="2">Uncharacterized protein</fullName>
    </submittedName>
</protein>
<gene>
    <name evidence="2" type="ORF">BO71DRAFT_254778</name>
</gene>
<reference evidence="2 3" key="1">
    <citation type="submission" date="2018-02" db="EMBL/GenBank/DDBJ databases">
        <title>The genomes of Aspergillus section Nigri reveals drivers in fungal speciation.</title>
        <authorList>
            <consortium name="DOE Joint Genome Institute"/>
            <person name="Vesth T.C."/>
            <person name="Nybo J."/>
            <person name="Theobald S."/>
            <person name="Brandl J."/>
            <person name="Frisvad J.C."/>
            <person name="Nielsen K.F."/>
            <person name="Lyhne E.K."/>
            <person name="Kogle M.E."/>
            <person name="Kuo A."/>
            <person name="Riley R."/>
            <person name="Clum A."/>
            <person name="Nolan M."/>
            <person name="Lipzen A."/>
            <person name="Salamov A."/>
            <person name="Henrissat B."/>
            <person name="Wiebenga A."/>
            <person name="De vries R.P."/>
            <person name="Grigoriev I.V."/>
            <person name="Mortensen U.H."/>
            <person name="Andersen M.R."/>
            <person name="Baker S.E."/>
        </authorList>
    </citation>
    <scope>NUCLEOTIDE SEQUENCE [LARGE SCALE GENOMIC DNA]</scope>
    <source>
        <strain evidence="2 3">CBS 707.79</strain>
    </source>
</reference>
<proteinExistence type="predicted"/>
<keyword evidence="3" id="KW-1185">Reference proteome</keyword>
<dbReference type="AlphaFoldDB" id="A0A319D869"/>
<sequence length="122" mass="14038">MTVSWFQRFRGLPWHSPVFCVTSFGWRLYCVASGEREKGVWLLDKGIRRKVNGLVWFIVVYYTSLLGNYQASWPGRKGIIVSSIYLSTLAKQAIKSEFTEQIHNTGVQGIDERKPPNPTKTR</sequence>
<evidence type="ECO:0000256" key="1">
    <source>
        <dbReference type="SAM" id="Phobius"/>
    </source>
</evidence>
<organism evidence="2 3">
    <name type="scientific">Aspergillus ellipticus CBS 707.79</name>
    <dbReference type="NCBI Taxonomy" id="1448320"/>
    <lineage>
        <taxon>Eukaryota</taxon>
        <taxon>Fungi</taxon>
        <taxon>Dikarya</taxon>
        <taxon>Ascomycota</taxon>
        <taxon>Pezizomycotina</taxon>
        <taxon>Eurotiomycetes</taxon>
        <taxon>Eurotiomycetidae</taxon>
        <taxon>Eurotiales</taxon>
        <taxon>Aspergillaceae</taxon>
        <taxon>Aspergillus</taxon>
        <taxon>Aspergillus subgen. Circumdati</taxon>
    </lineage>
</organism>
<dbReference type="Proteomes" id="UP000247810">
    <property type="component" value="Unassembled WGS sequence"/>
</dbReference>
<keyword evidence="1" id="KW-0812">Transmembrane</keyword>
<name>A0A319D869_9EURO</name>
<evidence type="ECO:0000313" key="2">
    <source>
        <dbReference type="EMBL" id="PYH93470.1"/>
    </source>
</evidence>
<evidence type="ECO:0000313" key="3">
    <source>
        <dbReference type="Proteomes" id="UP000247810"/>
    </source>
</evidence>
<keyword evidence="1" id="KW-1133">Transmembrane helix</keyword>